<protein>
    <recommendedName>
        <fullName evidence="3">DUF4297 domain-containing protein</fullName>
    </recommendedName>
</protein>
<dbReference type="EMBL" id="JBBKZT010000005">
    <property type="protein sequence ID" value="MEJ8847567.1"/>
    <property type="molecule type" value="Genomic_DNA"/>
</dbReference>
<comment type="caution">
    <text evidence="1">The sequence shown here is derived from an EMBL/GenBank/DDBJ whole genome shotgun (WGS) entry which is preliminary data.</text>
</comment>
<name>A0ABU8WLX7_9BURK</name>
<accession>A0ABU8WLX7</accession>
<organism evidence="1 2">
    <name type="scientific">Variovorax rhizosphaerae</name>
    <dbReference type="NCBI Taxonomy" id="1836200"/>
    <lineage>
        <taxon>Bacteria</taxon>
        <taxon>Pseudomonadati</taxon>
        <taxon>Pseudomonadota</taxon>
        <taxon>Betaproteobacteria</taxon>
        <taxon>Burkholderiales</taxon>
        <taxon>Comamonadaceae</taxon>
        <taxon>Variovorax</taxon>
    </lineage>
</organism>
<evidence type="ECO:0000313" key="1">
    <source>
        <dbReference type="EMBL" id="MEJ8847567.1"/>
    </source>
</evidence>
<proteinExistence type="predicted"/>
<gene>
    <name evidence="1" type="ORF">WKW82_12990</name>
</gene>
<keyword evidence="2" id="KW-1185">Reference proteome</keyword>
<dbReference type="RefSeq" id="WP_340342693.1">
    <property type="nucleotide sequence ID" value="NZ_JBBKZT010000005.1"/>
</dbReference>
<sequence length="306" mass="35184">MRRHFHGIRIVARNRIRATPGFEAEQSFYSILRKLVSGEEFTEEDINVAHAIVCEEYAKQYLNKKTGYFALLKEWPLKDFEKFLRCIEWSISVETNDDLEAQALALVQACKFFSYRHEHLEKYILSTLLDELEKRSGKKGVSDRLLGTDGLKIIFAEILVGTIADERPIDPAAEQWESITTGDFRNVADKILAVSPHFSPSMLQKLARKCTLARTVEPAAERELRALRRRVLDICEDELEKQDLKSQMSQAEVIEIIDNLTAASQKHLATLAKSYQYRQRDYNSLKGTVLALFDDCFLAFDEVQDE</sequence>
<evidence type="ECO:0008006" key="3">
    <source>
        <dbReference type="Google" id="ProtNLM"/>
    </source>
</evidence>
<dbReference type="Proteomes" id="UP001385892">
    <property type="component" value="Unassembled WGS sequence"/>
</dbReference>
<reference evidence="1 2" key="1">
    <citation type="submission" date="2024-03" db="EMBL/GenBank/DDBJ databases">
        <title>Novel species of the genus Variovorax.</title>
        <authorList>
            <person name="Liu Q."/>
            <person name="Xin Y.-H."/>
        </authorList>
    </citation>
    <scope>NUCLEOTIDE SEQUENCE [LARGE SCALE GENOMIC DNA]</scope>
    <source>
        <strain evidence="1 2">KACC 18900</strain>
    </source>
</reference>
<evidence type="ECO:0000313" key="2">
    <source>
        <dbReference type="Proteomes" id="UP001385892"/>
    </source>
</evidence>